<keyword evidence="16" id="KW-0137">Centromere</keyword>
<evidence type="ECO:0000256" key="4">
    <source>
        <dbReference type="ARBA" id="ARBA00005366"/>
    </source>
</evidence>
<keyword evidence="6" id="KW-0963">Cytoplasm</keyword>
<dbReference type="GO" id="GO:0042729">
    <property type="term" value="C:DASH complex"/>
    <property type="evidence" value="ECO:0007669"/>
    <property type="project" value="InterPro"/>
</dbReference>
<name>A0A9N8ZVE9_9GLOM</name>
<keyword evidence="15" id="KW-0131">Cell cycle</keyword>
<dbReference type="GO" id="GO:0000278">
    <property type="term" value="P:mitotic cell cycle"/>
    <property type="evidence" value="ECO:0007669"/>
    <property type="project" value="InterPro"/>
</dbReference>
<evidence type="ECO:0000256" key="18">
    <source>
        <dbReference type="ARBA" id="ARBA00044358"/>
    </source>
</evidence>
<sequence>MTSSPTLQDQEFPDNSIVNGSCGSIVSQSFDLGGGGYNKHIYNEFDSILSISIQQQKQREDLVDSPGSCFESILPDHLTQDNNNNLIINESVLERELETLRKTNEIFENINDNMDQSSENLQQFSSTVEQSDRLLDIWINILSQSIRTQNLLSDPLWQGLTAEKDRILEDQAKEKEKQEQLERFQQEQLEREQLERKRIEPEEVTKTKQSKLYQASTLRINPTTARGRKNRVRVVRAGENDDLEE</sequence>
<keyword evidence="13" id="KW-0206">Cytoskeleton</keyword>
<keyword evidence="14" id="KW-0539">Nucleus</keyword>
<evidence type="ECO:0000256" key="6">
    <source>
        <dbReference type="ARBA" id="ARBA00022490"/>
    </source>
</evidence>
<dbReference type="GO" id="GO:0007059">
    <property type="term" value="P:chromosome segregation"/>
    <property type="evidence" value="ECO:0007669"/>
    <property type="project" value="UniProtKB-KW"/>
</dbReference>
<evidence type="ECO:0000256" key="10">
    <source>
        <dbReference type="ARBA" id="ARBA00022829"/>
    </source>
</evidence>
<feature type="region of interest" description="Disordered" evidence="19">
    <location>
        <begin position="223"/>
        <end position="245"/>
    </location>
</feature>
<evidence type="ECO:0000256" key="3">
    <source>
        <dbReference type="ARBA" id="ARBA00004629"/>
    </source>
</evidence>
<keyword evidence="11" id="KW-0995">Kinetochore</keyword>
<keyword evidence="21" id="KW-1185">Reference proteome</keyword>
<proteinExistence type="inferred from homology"/>
<keyword evidence="9" id="KW-0498">Mitosis</keyword>
<feature type="compositionally biased region" description="Basic and acidic residues" evidence="19">
    <location>
        <begin position="192"/>
        <end position="206"/>
    </location>
</feature>
<keyword evidence="7" id="KW-0132">Cell division</keyword>
<dbReference type="OrthoDB" id="5599235at2759"/>
<comment type="subcellular location">
    <subcellularLocation>
        <location evidence="3">Chromosome</location>
        <location evidence="3">Centromere</location>
        <location evidence="3">Kinetochore</location>
    </subcellularLocation>
    <subcellularLocation>
        <location evidence="2">Cytoplasm</location>
        <location evidence="2">Cytoskeleton</location>
        <location evidence="2">Spindle</location>
    </subcellularLocation>
    <subcellularLocation>
        <location evidence="1">Nucleus</location>
    </subcellularLocation>
</comment>
<protein>
    <recommendedName>
        <fullName evidence="17">DASH complex subunit DUO1</fullName>
    </recommendedName>
    <alternativeName>
        <fullName evidence="18">Outer kinetochore protein DUO1</fullName>
    </alternativeName>
</protein>
<evidence type="ECO:0000256" key="5">
    <source>
        <dbReference type="ARBA" id="ARBA00022454"/>
    </source>
</evidence>
<evidence type="ECO:0000256" key="9">
    <source>
        <dbReference type="ARBA" id="ARBA00022776"/>
    </source>
</evidence>
<reference evidence="20" key="1">
    <citation type="submission" date="2021-06" db="EMBL/GenBank/DDBJ databases">
        <authorList>
            <person name="Kallberg Y."/>
            <person name="Tangrot J."/>
            <person name="Rosling A."/>
        </authorList>
    </citation>
    <scope>NUCLEOTIDE SEQUENCE</scope>
    <source>
        <strain evidence="20">AZ414A</strain>
    </source>
</reference>
<evidence type="ECO:0000256" key="15">
    <source>
        <dbReference type="ARBA" id="ARBA00023306"/>
    </source>
</evidence>
<dbReference type="GO" id="GO:0072686">
    <property type="term" value="C:mitotic spindle"/>
    <property type="evidence" value="ECO:0007669"/>
    <property type="project" value="InterPro"/>
</dbReference>
<evidence type="ECO:0000256" key="13">
    <source>
        <dbReference type="ARBA" id="ARBA00023212"/>
    </source>
</evidence>
<keyword evidence="10" id="KW-0159">Chromosome partition</keyword>
<evidence type="ECO:0000256" key="14">
    <source>
        <dbReference type="ARBA" id="ARBA00023242"/>
    </source>
</evidence>
<evidence type="ECO:0000256" key="17">
    <source>
        <dbReference type="ARBA" id="ARBA00044152"/>
    </source>
</evidence>
<accession>A0A9N8ZVE9</accession>
<dbReference type="PANTHER" id="PTHR28216:SF1">
    <property type="entry name" value="DASH COMPLEX SUBUNIT DUO1"/>
    <property type="match status" value="1"/>
</dbReference>
<feature type="region of interest" description="Disordered" evidence="19">
    <location>
        <begin position="192"/>
        <end position="211"/>
    </location>
</feature>
<evidence type="ECO:0000256" key="16">
    <source>
        <dbReference type="ARBA" id="ARBA00023328"/>
    </source>
</evidence>
<evidence type="ECO:0000256" key="19">
    <source>
        <dbReference type="SAM" id="MobiDB-lite"/>
    </source>
</evidence>
<keyword evidence="8" id="KW-0493">Microtubule</keyword>
<dbReference type="InterPro" id="IPR013960">
    <property type="entry name" value="DASH_Duo1"/>
</dbReference>
<dbReference type="PANTHER" id="PTHR28216">
    <property type="entry name" value="DASH COMPLEX SUBUNIT DUO1"/>
    <property type="match status" value="1"/>
</dbReference>
<evidence type="ECO:0000256" key="7">
    <source>
        <dbReference type="ARBA" id="ARBA00022618"/>
    </source>
</evidence>
<keyword evidence="5" id="KW-0158">Chromosome</keyword>
<gene>
    <name evidence="20" type="ORF">DEBURN_LOCUS5048</name>
</gene>
<organism evidence="20 21">
    <name type="scientific">Diversispora eburnea</name>
    <dbReference type="NCBI Taxonomy" id="1213867"/>
    <lineage>
        <taxon>Eukaryota</taxon>
        <taxon>Fungi</taxon>
        <taxon>Fungi incertae sedis</taxon>
        <taxon>Mucoromycota</taxon>
        <taxon>Glomeromycotina</taxon>
        <taxon>Glomeromycetes</taxon>
        <taxon>Diversisporales</taxon>
        <taxon>Diversisporaceae</taxon>
        <taxon>Diversispora</taxon>
    </lineage>
</organism>
<evidence type="ECO:0000313" key="20">
    <source>
        <dbReference type="EMBL" id="CAG8508455.1"/>
    </source>
</evidence>
<keyword evidence="12" id="KW-0175">Coiled coil</keyword>
<evidence type="ECO:0000256" key="11">
    <source>
        <dbReference type="ARBA" id="ARBA00022838"/>
    </source>
</evidence>
<dbReference type="GO" id="GO:0005874">
    <property type="term" value="C:microtubule"/>
    <property type="evidence" value="ECO:0007669"/>
    <property type="project" value="UniProtKB-KW"/>
</dbReference>
<dbReference type="Proteomes" id="UP000789706">
    <property type="component" value="Unassembled WGS sequence"/>
</dbReference>
<evidence type="ECO:0000256" key="1">
    <source>
        <dbReference type="ARBA" id="ARBA00004123"/>
    </source>
</evidence>
<dbReference type="AlphaFoldDB" id="A0A9N8ZVE9"/>
<dbReference type="Pfam" id="PF08651">
    <property type="entry name" value="DASH_Duo1"/>
    <property type="match status" value="1"/>
</dbReference>
<evidence type="ECO:0000313" key="21">
    <source>
        <dbReference type="Proteomes" id="UP000789706"/>
    </source>
</evidence>
<evidence type="ECO:0000256" key="2">
    <source>
        <dbReference type="ARBA" id="ARBA00004186"/>
    </source>
</evidence>
<evidence type="ECO:0000256" key="12">
    <source>
        <dbReference type="ARBA" id="ARBA00023054"/>
    </source>
</evidence>
<comment type="similarity">
    <text evidence="4">Belongs to the DASH complex DUO1 family.</text>
</comment>
<dbReference type="GO" id="GO:0051301">
    <property type="term" value="P:cell division"/>
    <property type="evidence" value="ECO:0007669"/>
    <property type="project" value="UniProtKB-KW"/>
</dbReference>
<dbReference type="EMBL" id="CAJVPK010000423">
    <property type="protein sequence ID" value="CAG8508455.1"/>
    <property type="molecule type" value="Genomic_DNA"/>
</dbReference>
<comment type="caution">
    <text evidence="20">The sequence shown here is derived from an EMBL/GenBank/DDBJ whole genome shotgun (WGS) entry which is preliminary data.</text>
</comment>
<evidence type="ECO:0000256" key="8">
    <source>
        <dbReference type="ARBA" id="ARBA00022701"/>
    </source>
</evidence>